<feature type="domain" description="G-protein coupled receptors family 2 profile 2" evidence="14">
    <location>
        <begin position="159"/>
        <end position="406"/>
    </location>
</feature>
<sequence length="546" mass="61296">METMLAYRVLLGCLLTQSLLVLATNDTNKVNSVDGKTSTFEELLPAVNLTQLTSNYTTTAFADISLTILDCKNYTSTGDYCGFCKDKFLVWYPIEAGETARQPCPSSGSPHLPTLRGSVSRYCDVNGTWAAKANFDECIDELLEYEDLLKKGAKLNKNATFIYLGGFILSNIAMIIAVVIFLAYKHLRCLRNLIHSQLFIAITMKNIVWIAVMHGTLNDKLLEKIIECKTLFTLHKFFYLSQFSWIFIEGLYLFIVVVGASLTDQLKFKHCTLIGWGLPTLITLACIIVNVLTAEDPCWHSGNFFEPANAIESVTITIFLAICAIFMIGVIYTLVRKLRNSALNERKQYGKALKALTVLVPLLGGTYLLIIVRPTDRHGYTIWVYINSIVQSTVGFVVALVYCFLNEEVRSSLTKSYRHWQDEQTLPSHGPWSRKRRSSSVIKKDETETETTTCQYSSRRNSRRVSEDTVSSSRRGSHIPDVLLPIDLNANKSRKLSPLALRQTPEKKDVNFTTQPTQVTATQNNIINAVTQLSQKLDMPDCGALV</sequence>
<evidence type="ECO:0000313" key="15">
    <source>
        <dbReference type="EMBL" id="KAF6041170.1"/>
    </source>
</evidence>
<dbReference type="GO" id="GO:0008528">
    <property type="term" value="F:G protein-coupled peptide receptor activity"/>
    <property type="evidence" value="ECO:0007669"/>
    <property type="project" value="TreeGrafter"/>
</dbReference>
<feature type="transmembrane region" description="Helical" evidence="11">
    <location>
        <begin position="196"/>
        <end position="217"/>
    </location>
</feature>
<dbReference type="GO" id="GO:0005886">
    <property type="term" value="C:plasma membrane"/>
    <property type="evidence" value="ECO:0007669"/>
    <property type="project" value="UniProtKB-SubCell"/>
</dbReference>
<evidence type="ECO:0000256" key="7">
    <source>
        <dbReference type="ARBA" id="ARBA00023136"/>
    </source>
</evidence>
<dbReference type="InterPro" id="IPR000832">
    <property type="entry name" value="GPCR_2_secretin-like"/>
</dbReference>
<dbReference type="EMBL" id="VXIV02000069">
    <property type="protein sequence ID" value="KAF6041170.1"/>
    <property type="molecule type" value="Genomic_DNA"/>
</dbReference>
<feature type="region of interest" description="Disordered" evidence="10">
    <location>
        <begin position="424"/>
        <end position="476"/>
    </location>
</feature>
<evidence type="ECO:0000256" key="11">
    <source>
        <dbReference type="SAM" id="Phobius"/>
    </source>
</evidence>
<dbReference type="GO" id="GO:0007188">
    <property type="term" value="P:adenylate cyclase-modulating G protein-coupled receptor signaling pathway"/>
    <property type="evidence" value="ECO:0007669"/>
    <property type="project" value="TreeGrafter"/>
</dbReference>
<keyword evidence="9" id="KW-0807">Transducer</keyword>
<dbReference type="PANTHER" id="PTHR45620">
    <property type="entry name" value="PDF RECEPTOR-LIKE PROTEIN-RELATED"/>
    <property type="match status" value="1"/>
</dbReference>
<keyword evidence="12" id="KW-0732">Signal</keyword>
<dbReference type="Gene3D" id="4.10.1240.10">
    <property type="entry name" value="GPCR, family 2, extracellular hormone receptor domain"/>
    <property type="match status" value="1"/>
</dbReference>
<evidence type="ECO:0000256" key="6">
    <source>
        <dbReference type="ARBA" id="ARBA00023040"/>
    </source>
</evidence>
<feature type="signal peptide" evidence="12">
    <location>
        <begin position="1"/>
        <end position="23"/>
    </location>
</feature>
<evidence type="ECO:0000259" key="13">
    <source>
        <dbReference type="PROSITE" id="PS50227"/>
    </source>
</evidence>
<dbReference type="GO" id="GO:0007166">
    <property type="term" value="P:cell surface receptor signaling pathway"/>
    <property type="evidence" value="ECO:0007669"/>
    <property type="project" value="InterPro"/>
</dbReference>
<dbReference type="OrthoDB" id="6022368at2759"/>
<comment type="similarity">
    <text evidence="2">Belongs to the G-protein coupled receptor 2 family.</text>
</comment>
<comment type="caution">
    <text evidence="15">The sequence shown here is derived from an EMBL/GenBank/DDBJ whole genome shotgun (WGS) entry which is preliminary data.</text>
</comment>
<feature type="transmembrane region" description="Helical" evidence="11">
    <location>
        <begin position="355"/>
        <end position="372"/>
    </location>
</feature>
<evidence type="ECO:0000259" key="14">
    <source>
        <dbReference type="PROSITE" id="PS50261"/>
    </source>
</evidence>
<proteinExistence type="inferred from homology"/>
<feature type="transmembrane region" description="Helical" evidence="11">
    <location>
        <begin position="384"/>
        <end position="405"/>
    </location>
</feature>
<keyword evidence="3" id="KW-1003">Cell membrane</keyword>
<dbReference type="SUPFAM" id="SSF111418">
    <property type="entry name" value="Hormone receptor domain"/>
    <property type="match status" value="1"/>
</dbReference>
<dbReference type="Gene3D" id="1.20.1070.10">
    <property type="entry name" value="Rhodopsin 7-helix transmembrane proteins"/>
    <property type="match status" value="1"/>
</dbReference>
<evidence type="ECO:0000256" key="8">
    <source>
        <dbReference type="ARBA" id="ARBA00023170"/>
    </source>
</evidence>
<dbReference type="InterPro" id="IPR036445">
    <property type="entry name" value="GPCR_2_extracell_dom_sf"/>
</dbReference>
<dbReference type="Pfam" id="PF00002">
    <property type="entry name" value="7tm_2"/>
    <property type="match status" value="1"/>
</dbReference>
<feature type="chain" id="PRO_5029792811" evidence="12">
    <location>
        <begin position="24"/>
        <end position="546"/>
    </location>
</feature>
<comment type="subcellular location">
    <subcellularLocation>
        <location evidence="1">Cell membrane</location>
        <topology evidence="1">Multi-pass membrane protein</topology>
    </subcellularLocation>
</comment>
<evidence type="ECO:0000256" key="3">
    <source>
        <dbReference type="ARBA" id="ARBA00022475"/>
    </source>
</evidence>
<dbReference type="Proteomes" id="UP000593567">
    <property type="component" value="Unassembled WGS sequence"/>
</dbReference>
<dbReference type="SUPFAM" id="SSF81321">
    <property type="entry name" value="Family A G protein-coupled receptor-like"/>
    <property type="match status" value="1"/>
</dbReference>
<evidence type="ECO:0000256" key="9">
    <source>
        <dbReference type="ARBA" id="ARBA00023224"/>
    </source>
</evidence>
<keyword evidence="5 11" id="KW-1133">Transmembrane helix</keyword>
<reference evidence="15" key="1">
    <citation type="submission" date="2020-06" db="EMBL/GenBank/DDBJ databases">
        <title>Draft genome of Bugula neritina, a colonial animal packing powerful symbionts and potential medicines.</title>
        <authorList>
            <person name="Rayko M."/>
        </authorList>
    </citation>
    <scope>NUCLEOTIDE SEQUENCE [LARGE SCALE GENOMIC DNA]</scope>
    <source>
        <strain evidence="15">Kwan_BN1</strain>
    </source>
</reference>
<dbReference type="InterPro" id="IPR050332">
    <property type="entry name" value="GPCR_2"/>
</dbReference>
<evidence type="ECO:0000256" key="1">
    <source>
        <dbReference type="ARBA" id="ARBA00004651"/>
    </source>
</evidence>
<dbReference type="PRINTS" id="PR00249">
    <property type="entry name" value="GPCRSECRETIN"/>
</dbReference>
<name>A0A7J7KSJ8_BUGNE</name>
<dbReference type="Pfam" id="PF02793">
    <property type="entry name" value="HRM"/>
    <property type="match status" value="1"/>
</dbReference>
<dbReference type="InterPro" id="IPR017981">
    <property type="entry name" value="GPCR_2-like_7TM"/>
</dbReference>
<gene>
    <name evidence="15" type="ORF">EB796_000508</name>
</gene>
<accession>A0A7J7KSJ8</accession>
<evidence type="ECO:0000256" key="12">
    <source>
        <dbReference type="SAM" id="SignalP"/>
    </source>
</evidence>
<dbReference type="InterPro" id="IPR001879">
    <property type="entry name" value="GPCR_2_extracellular_dom"/>
</dbReference>
<feature type="transmembrane region" description="Helical" evidence="11">
    <location>
        <begin position="161"/>
        <end position="184"/>
    </location>
</feature>
<evidence type="ECO:0000256" key="10">
    <source>
        <dbReference type="SAM" id="MobiDB-lite"/>
    </source>
</evidence>
<dbReference type="PROSITE" id="PS50227">
    <property type="entry name" value="G_PROTEIN_RECEP_F2_3"/>
    <property type="match status" value="1"/>
</dbReference>
<keyword evidence="16" id="KW-1185">Reference proteome</keyword>
<evidence type="ECO:0000256" key="4">
    <source>
        <dbReference type="ARBA" id="ARBA00022692"/>
    </source>
</evidence>
<keyword evidence="8" id="KW-0675">Receptor</keyword>
<keyword evidence="7 11" id="KW-0472">Membrane</keyword>
<feature type="transmembrane region" description="Helical" evidence="11">
    <location>
        <begin position="237"/>
        <end position="261"/>
    </location>
</feature>
<keyword evidence="6" id="KW-0297">G-protein coupled receptor</keyword>
<organism evidence="15 16">
    <name type="scientific">Bugula neritina</name>
    <name type="common">Brown bryozoan</name>
    <name type="synonym">Sertularia neritina</name>
    <dbReference type="NCBI Taxonomy" id="10212"/>
    <lineage>
        <taxon>Eukaryota</taxon>
        <taxon>Metazoa</taxon>
        <taxon>Spiralia</taxon>
        <taxon>Lophotrochozoa</taxon>
        <taxon>Bryozoa</taxon>
        <taxon>Gymnolaemata</taxon>
        <taxon>Cheilostomatida</taxon>
        <taxon>Flustrina</taxon>
        <taxon>Buguloidea</taxon>
        <taxon>Bugulidae</taxon>
        <taxon>Bugula</taxon>
    </lineage>
</organism>
<evidence type="ECO:0000256" key="5">
    <source>
        <dbReference type="ARBA" id="ARBA00022989"/>
    </source>
</evidence>
<feature type="domain" description="G-protein coupled receptors family 2 profile 1" evidence="13">
    <location>
        <begin position="77"/>
        <end position="142"/>
    </location>
</feature>
<evidence type="ECO:0000256" key="2">
    <source>
        <dbReference type="ARBA" id="ARBA00005314"/>
    </source>
</evidence>
<keyword evidence="4 11" id="KW-0812">Transmembrane</keyword>
<protein>
    <submittedName>
        <fullName evidence="15">GPRDIH1</fullName>
    </submittedName>
</protein>
<feature type="transmembrane region" description="Helical" evidence="11">
    <location>
        <begin position="273"/>
        <end position="294"/>
    </location>
</feature>
<dbReference type="AlphaFoldDB" id="A0A7J7KSJ8"/>
<feature type="transmembrane region" description="Helical" evidence="11">
    <location>
        <begin position="314"/>
        <end position="335"/>
    </location>
</feature>
<evidence type="ECO:0000313" key="16">
    <source>
        <dbReference type="Proteomes" id="UP000593567"/>
    </source>
</evidence>
<dbReference type="PROSITE" id="PS50261">
    <property type="entry name" value="G_PROTEIN_RECEP_F2_4"/>
    <property type="match status" value="1"/>
</dbReference>